<dbReference type="AlphaFoldDB" id="A0A1E8QAP4"/>
<protein>
    <submittedName>
        <fullName evidence="3">Uncharacterized protein</fullName>
    </submittedName>
</protein>
<feature type="transmembrane region" description="Helical" evidence="2">
    <location>
        <begin position="79"/>
        <end position="96"/>
    </location>
</feature>
<feature type="transmembrane region" description="Helical" evidence="2">
    <location>
        <begin position="117"/>
        <end position="138"/>
    </location>
</feature>
<keyword evidence="2" id="KW-1133">Transmembrane helix</keyword>
<accession>A0A1E8QAP4</accession>
<keyword evidence="2" id="KW-0472">Membrane</keyword>
<reference evidence="3 4" key="1">
    <citation type="submission" date="2016-09" db="EMBL/GenBank/DDBJ databases">
        <title>genome sequence of Mycobacterium sp. 739 SCH.</title>
        <authorList>
            <person name="Greninger A.L."/>
            <person name="Qin X."/>
            <person name="Jerome K."/>
            <person name="Vora S."/>
            <person name="Quinn K."/>
        </authorList>
    </citation>
    <scope>NUCLEOTIDE SEQUENCE [LARGE SCALE GENOMIC DNA]</scope>
    <source>
        <strain evidence="3 4">SCH</strain>
    </source>
</reference>
<name>A0A1E8QAP4_9MYCO</name>
<dbReference type="Proteomes" id="UP000178953">
    <property type="component" value="Unassembled WGS sequence"/>
</dbReference>
<dbReference type="OrthoDB" id="3189021at2"/>
<feature type="region of interest" description="Disordered" evidence="1">
    <location>
        <begin position="239"/>
        <end position="261"/>
    </location>
</feature>
<feature type="transmembrane region" description="Helical" evidence="2">
    <location>
        <begin position="20"/>
        <end position="40"/>
    </location>
</feature>
<dbReference type="RefSeq" id="WP_070351573.1">
    <property type="nucleotide sequence ID" value="NZ_CP043474.1"/>
</dbReference>
<feature type="transmembrane region" description="Helical" evidence="2">
    <location>
        <begin position="52"/>
        <end position="73"/>
    </location>
</feature>
<evidence type="ECO:0000313" key="3">
    <source>
        <dbReference type="EMBL" id="OFJ55341.1"/>
    </source>
</evidence>
<keyword evidence="4" id="KW-1185">Reference proteome</keyword>
<evidence type="ECO:0000256" key="1">
    <source>
        <dbReference type="SAM" id="MobiDB-lite"/>
    </source>
</evidence>
<dbReference type="EMBL" id="MCHX01000004">
    <property type="protein sequence ID" value="OFJ55341.1"/>
    <property type="molecule type" value="Genomic_DNA"/>
</dbReference>
<sequence length="261" mass="28439">MAILSGFAPWFVYWILVGNVPFRAAVLVALAAAVGALVVNRLRRTPGRSLEIGAIATFLVLAVLTFTTSQAFLERWIQPLSNAGILLVALVGLLIGRPFVREIAEVDQPKEVVRSELFGRITTAITWIWVGAFAGMTISSAIPPIVQGDATILDTRTPLSFVCYWIVPFAFMGAAILGGRLLTDRMVAEATSPHVVRRSSFVAFKELGIDELMYLAKEKADREVGAGMEAYAVQVGGKGTPLTGDESRESWPVSYKVRERR</sequence>
<feature type="transmembrane region" description="Helical" evidence="2">
    <location>
        <begin position="158"/>
        <end position="177"/>
    </location>
</feature>
<keyword evidence="2" id="KW-0812">Transmembrane</keyword>
<organism evidence="3 4">
    <name type="scientific">Mycolicibacterium grossiae</name>
    <dbReference type="NCBI Taxonomy" id="1552759"/>
    <lineage>
        <taxon>Bacteria</taxon>
        <taxon>Bacillati</taxon>
        <taxon>Actinomycetota</taxon>
        <taxon>Actinomycetes</taxon>
        <taxon>Mycobacteriales</taxon>
        <taxon>Mycobacteriaceae</taxon>
        <taxon>Mycolicibacterium</taxon>
    </lineage>
</organism>
<gene>
    <name evidence="3" type="ORF">BEL07_02770</name>
</gene>
<proteinExistence type="predicted"/>
<evidence type="ECO:0000313" key="4">
    <source>
        <dbReference type="Proteomes" id="UP000178953"/>
    </source>
</evidence>
<comment type="caution">
    <text evidence="3">The sequence shown here is derived from an EMBL/GenBank/DDBJ whole genome shotgun (WGS) entry which is preliminary data.</text>
</comment>
<evidence type="ECO:0000256" key="2">
    <source>
        <dbReference type="SAM" id="Phobius"/>
    </source>
</evidence>